<evidence type="ECO:0000313" key="4">
    <source>
        <dbReference type="Proteomes" id="UP000324022"/>
    </source>
</evidence>
<evidence type="ECO:0000313" key="3">
    <source>
        <dbReference type="EMBL" id="SPO27020.1"/>
    </source>
</evidence>
<feature type="chain" id="PRO_5022973973" evidence="2">
    <location>
        <begin position="28"/>
        <end position="118"/>
    </location>
</feature>
<dbReference type="AlphaFoldDB" id="A0A5C3EA06"/>
<sequence>MPLLRNKKTLFLVALLAILGSANIASSAPLGPLEAFEEAAKDASSLASKAGSSASIDDLANEMAKLKPISAPSVETPGYGVVHPTRVFKYRRPEPVPAANKRGRAPETPRSSGSRAKQ</sequence>
<keyword evidence="4" id="KW-1185">Reference proteome</keyword>
<evidence type="ECO:0000256" key="1">
    <source>
        <dbReference type="SAM" id="MobiDB-lite"/>
    </source>
</evidence>
<dbReference type="EMBL" id="OOIN01000016">
    <property type="protein sequence ID" value="SPO27020.1"/>
    <property type="molecule type" value="Genomic_DNA"/>
</dbReference>
<gene>
    <name evidence="3" type="ORF">UTRI_10687</name>
</gene>
<name>A0A5C3EA06_9BASI</name>
<feature type="signal peptide" evidence="2">
    <location>
        <begin position="1"/>
        <end position="27"/>
    </location>
</feature>
<proteinExistence type="predicted"/>
<accession>A0A5C3EA06</accession>
<reference evidence="3 4" key="1">
    <citation type="submission" date="2018-03" db="EMBL/GenBank/DDBJ databases">
        <authorList>
            <person name="Guldener U."/>
        </authorList>
    </citation>
    <scope>NUCLEOTIDE SEQUENCE [LARGE SCALE GENOMIC DNA]</scope>
    <source>
        <strain evidence="3 4">NBRC100155</strain>
    </source>
</reference>
<dbReference type="Proteomes" id="UP000324022">
    <property type="component" value="Unassembled WGS sequence"/>
</dbReference>
<protein>
    <submittedName>
        <fullName evidence="3">Uncharacterized protein</fullName>
    </submittedName>
</protein>
<evidence type="ECO:0000256" key="2">
    <source>
        <dbReference type="SAM" id="SignalP"/>
    </source>
</evidence>
<feature type="region of interest" description="Disordered" evidence="1">
    <location>
        <begin position="90"/>
        <end position="118"/>
    </location>
</feature>
<feature type="compositionally biased region" description="Polar residues" evidence="1">
    <location>
        <begin position="109"/>
        <end position="118"/>
    </location>
</feature>
<keyword evidence="2" id="KW-0732">Signal</keyword>
<organism evidence="3 4">
    <name type="scientific">Ustilago trichophora</name>
    <dbReference type="NCBI Taxonomy" id="86804"/>
    <lineage>
        <taxon>Eukaryota</taxon>
        <taxon>Fungi</taxon>
        <taxon>Dikarya</taxon>
        <taxon>Basidiomycota</taxon>
        <taxon>Ustilaginomycotina</taxon>
        <taxon>Ustilaginomycetes</taxon>
        <taxon>Ustilaginales</taxon>
        <taxon>Ustilaginaceae</taxon>
        <taxon>Ustilago</taxon>
    </lineage>
</organism>